<keyword evidence="6" id="KW-1185">Reference proteome</keyword>
<dbReference type="Pfam" id="PF00171">
    <property type="entry name" value="Aldedh"/>
    <property type="match status" value="1"/>
</dbReference>
<organism evidence="5 6">
    <name type="scientific">Corynebacterium mustelae</name>
    <dbReference type="NCBI Taxonomy" id="571915"/>
    <lineage>
        <taxon>Bacteria</taxon>
        <taxon>Bacillati</taxon>
        <taxon>Actinomycetota</taxon>
        <taxon>Actinomycetes</taxon>
        <taxon>Mycobacteriales</taxon>
        <taxon>Corynebacteriaceae</taxon>
        <taxon>Corynebacterium</taxon>
    </lineage>
</organism>
<evidence type="ECO:0000256" key="2">
    <source>
        <dbReference type="PROSITE-ProRule" id="PRU10007"/>
    </source>
</evidence>
<evidence type="ECO:0000256" key="1">
    <source>
        <dbReference type="ARBA" id="ARBA00023002"/>
    </source>
</evidence>
<dbReference type="AlphaFoldDB" id="A0A0G3GU74"/>
<dbReference type="PROSITE" id="PS00687">
    <property type="entry name" value="ALDEHYDE_DEHYDR_GLU"/>
    <property type="match status" value="1"/>
</dbReference>
<evidence type="ECO:0000256" key="3">
    <source>
        <dbReference type="RuleBase" id="RU003345"/>
    </source>
</evidence>
<dbReference type="RefSeq" id="WP_047261042.1">
    <property type="nucleotide sequence ID" value="NZ_CP011542.1"/>
</dbReference>
<dbReference type="Gene3D" id="3.40.309.10">
    <property type="entry name" value="Aldehyde Dehydrogenase, Chain A, domain 2"/>
    <property type="match status" value="1"/>
</dbReference>
<sequence length="498" mass="53409">MSTTHQTDNRSDLIEVINPRTGEVIDTVISHSEAETQEAFDRARRAQRTWAKRSVAERAKIIMRMHDVVLANQAEILDTIQLETGKNRASAFDEVLDVAINARYYAKKAPKLLRPQHVKGALPVLTKTIVQHAPKGVVGIISPWNYPLTLTLSDAIPALIAGNAVVLKPDSQTPLTALAGAQIAREAGLPEDLYQVITGPGAVVGETIANHADFLMFTGSTETGRKLGAIAGERLIGFSAELGGKNPMIITADANIDVAVRTTIAGCFSNTGQLCISIERIYVHEDVAAQYVDKLVAAVENLTIGGGGWEENIGSMISATQADNVMALVDDAVAQGAKKLTGGRRPDLGSAFIAPIVLVDVPEAARLYREEVFGPVVYIETFSSEAEVIERANDSEYGLNAAVCAGHNRWQIAAQLEVGTVNINEGFAAAFGSIDAPMGGWKASGTGRRHSDAGLLKYTEPRTIAEQRVLPISGPKNLPRETYAAVMTNLLRLGKRFL</sequence>
<dbReference type="InterPro" id="IPR029510">
    <property type="entry name" value="Ald_DH_CS_GLU"/>
</dbReference>
<protein>
    <submittedName>
        <fullName evidence="5">NAD-dependent aldehyde dehydrogenase</fullName>
        <ecNumber evidence="5">1.2.1.79</ecNumber>
    </submittedName>
</protein>
<comment type="similarity">
    <text evidence="3">Belongs to the aldehyde dehydrogenase family.</text>
</comment>
<dbReference type="GO" id="GO:0036243">
    <property type="term" value="F:succinate-semialdehyde dehydrogenase (NADP+) activity"/>
    <property type="evidence" value="ECO:0007669"/>
    <property type="project" value="UniProtKB-EC"/>
</dbReference>
<reference evidence="6" key="2">
    <citation type="submission" date="2015-05" db="EMBL/GenBank/DDBJ databases">
        <title>Complete genome sequence of Corynebacterium mustelae DSM 45274, isolated from various tissues of a male ferret with lethal sepsis.</title>
        <authorList>
            <person name="Ruckert C."/>
            <person name="Albersmeier A."/>
            <person name="Winkler A."/>
            <person name="Tauch A."/>
        </authorList>
    </citation>
    <scope>NUCLEOTIDE SEQUENCE [LARGE SCALE GENOMIC DNA]</scope>
    <source>
        <strain evidence="6">DSM 45274</strain>
    </source>
</reference>
<dbReference type="EMBL" id="CP011542">
    <property type="protein sequence ID" value="AKK04664.1"/>
    <property type="molecule type" value="Genomic_DNA"/>
</dbReference>
<dbReference type="PATRIC" id="fig|571915.4.peg.327"/>
<dbReference type="Proteomes" id="UP000035199">
    <property type="component" value="Chromosome"/>
</dbReference>
<feature type="active site" evidence="2">
    <location>
        <position position="241"/>
    </location>
</feature>
<dbReference type="InterPro" id="IPR016163">
    <property type="entry name" value="Ald_DH_C"/>
</dbReference>
<dbReference type="NCBIfam" id="NF006916">
    <property type="entry name" value="PRK09407.1"/>
    <property type="match status" value="1"/>
</dbReference>
<dbReference type="Gene3D" id="3.40.605.10">
    <property type="entry name" value="Aldehyde Dehydrogenase, Chain A, domain 1"/>
    <property type="match status" value="1"/>
</dbReference>
<dbReference type="InterPro" id="IPR015590">
    <property type="entry name" value="Aldehyde_DH_dom"/>
</dbReference>
<dbReference type="SUPFAM" id="SSF53720">
    <property type="entry name" value="ALDH-like"/>
    <property type="match status" value="1"/>
</dbReference>
<dbReference type="InterPro" id="IPR016161">
    <property type="entry name" value="Ald_DH/histidinol_DH"/>
</dbReference>
<dbReference type="KEGG" id="cmv:CMUST_01575"/>
<keyword evidence="1 3" id="KW-0560">Oxidoreductase</keyword>
<gene>
    <name evidence="5" type="primary">gabD2</name>
    <name evidence="5" type="ORF">CMUST_01575</name>
</gene>
<evidence type="ECO:0000259" key="4">
    <source>
        <dbReference type="Pfam" id="PF00171"/>
    </source>
</evidence>
<dbReference type="FunFam" id="3.40.605.10:FF:000010">
    <property type="entry name" value="N-succinylglutamate 5-semialdehyde dehydrogenase"/>
    <property type="match status" value="1"/>
</dbReference>
<dbReference type="PANTHER" id="PTHR11699">
    <property type="entry name" value="ALDEHYDE DEHYDROGENASE-RELATED"/>
    <property type="match status" value="1"/>
</dbReference>
<accession>A0A0G3GU74</accession>
<reference evidence="5 6" key="1">
    <citation type="journal article" date="2015" name="Genome Announc.">
        <title>Complete Genome Sequence of the Type Strain Corynebacterium mustelae DSM 45274, Isolated from Various Tissues of a Male Ferret with Lethal Sepsis.</title>
        <authorList>
            <person name="Ruckert C."/>
            <person name="Eimer J."/>
            <person name="Winkler A."/>
            <person name="Tauch A."/>
        </authorList>
    </citation>
    <scope>NUCLEOTIDE SEQUENCE [LARGE SCALE GENOMIC DNA]</scope>
    <source>
        <strain evidence="5 6">DSM 45274</strain>
    </source>
</reference>
<dbReference type="EC" id="1.2.1.79" evidence="5"/>
<name>A0A0G3GU74_9CORY</name>
<dbReference type="InterPro" id="IPR016162">
    <property type="entry name" value="Ald_DH_N"/>
</dbReference>
<dbReference type="STRING" id="571915.CMUST_01575"/>
<evidence type="ECO:0000313" key="6">
    <source>
        <dbReference type="Proteomes" id="UP000035199"/>
    </source>
</evidence>
<proteinExistence type="inferred from homology"/>
<dbReference type="OrthoDB" id="6882680at2"/>
<feature type="domain" description="Aldehyde dehydrogenase" evidence="4">
    <location>
        <begin position="10"/>
        <end position="464"/>
    </location>
</feature>
<evidence type="ECO:0000313" key="5">
    <source>
        <dbReference type="EMBL" id="AKK04664.1"/>
    </source>
</evidence>